<keyword evidence="1" id="KW-0677">Repeat</keyword>
<dbReference type="InterPro" id="IPR044244">
    <property type="entry name" value="TTC27/Emw1"/>
</dbReference>
<evidence type="ECO:0000256" key="2">
    <source>
        <dbReference type="ARBA" id="ARBA00022803"/>
    </source>
</evidence>
<keyword evidence="2 3" id="KW-0802">TPR repeat</keyword>
<sequence length="1045" mass="113653">MGLLSSALAGDSLAVLRAAPAPLLTAYFKSLSDAGSASLPPAAQVPAHDVLAVGIAALAVFLQATVTGPALAEEALRGVFAWDGEKGFKKQVVDGLVVDGVAPYQYAPYLEVFGLARFCVLGVSGGFGGSADGSEPPQGPENDLISSDGHKVSLAWSSLRILVWHYKLLAQPNLGSRSTFARSSQWTDVPQLLNAVSAAVVRVRSCVLGNPAWSRREQAELLLEIANSFLMLGVDDKAREALREATEASGLRYKLTGALGKKTKFQLKDTSQLVVFARSESGPEPEASPEANPDAKAQQEARPEALQLNDDTLLEKISFSASGQKVSAQDSDTDLDSLSPDNQPQLDPLDEAILLTEATIRDTFSPLDGLTSEEVLPYAVRVLADKNVNWQIYTQALIVRSRIEVNRSRTVERGILQLQAVVDQIVVDTTEKPEEKVEEEKQDSKAPALMVTAPDAPVVAAPAKPTSFFPALKEKDSAPAPVRLRYVNSLLTPPRWHLESELAHCWAGVGSLISALEIFKRLRMWAEVALCLASAEQAGNQEDGSGRGSGGELKARGIIRWRLFERTDGRPSLPDTPPRDPALLRPAEFMGPLKSVDKLPADAPRLFCILGDLENDSSHYESAWTVSKCRYSRAQKNLGEHYIQQKKLPEACDAYTKAVAVNRLSPELWSRLGDLQLRLANYEEAAEAYTRAIGAANGNVGGEDARTWSNLGSALWSLYREAVAEIAAGRGKRGEEKKKKKEEEEEKQKGEEEKKNKESGQITPDQDDLETALCAIDSDYEDNQENDDDDEFAKPAKLLQQALSAFKRGATLSRDNWRIQDNIITLAARMRPPSLPDIVSAMQRIAAIRASEDALDAAVLRLLVAEGVTAKEKVEEKQSEEDQTTSGQPQVYKLPPGSIEKSICTLLESDIVPLITHRDDLWEIVARARAWRRDYAGAIDAAESAWRAAVGATSAGGSLAAAASTNSSAHKDWLKDANAWENVVVRTDELVSMLENYGEDVPAIGGKWRFRARNAVRSVMGKARGQWEGSEGWQRLEGVMAGLKS</sequence>
<dbReference type="PROSITE" id="PS50005">
    <property type="entry name" value="TPR"/>
    <property type="match status" value="2"/>
</dbReference>
<dbReference type="PANTHER" id="PTHR16193">
    <property type="entry name" value="TETRATRICOPEPTIDE REPEAT PROTEIN 27"/>
    <property type="match status" value="1"/>
</dbReference>
<feature type="region of interest" description="Disordered" evidence="5">
    <location>
        <begin position="871"/>
        <end position="894"/>
    </location>
</feature>
<feature type="repeat" description="TPR" evidence="3">
    <location>
        <begin position="632"/>
        <end position="665"/>
    </location>
</feature>
<feature type="region of interest" description="Disordered" evidence="5">
    <location>
        <begin position="729"/>
        <end position="768"/>
    </location>
</feature>
<proteinExistence type="predicted"/>
<dbReference type="Pfam" id="PF13181">
    <property type="entry name" value="TPR_8"/>
    <property type="match status" value="1"/>
</dbReference>
<organism evidence="6 7">
    <name type="scientific">Thielaviopsis punctulata</name>
    <dbReference type="NCBI Taxonomy" id="72032"/>
    <lineage>
        <taxon>Eukaryota</taxon>
        <taxon>Fungi</taxon>
        <taxon>Dikarya</taxon>
        <taxon>Ascomycota</taxon>
        <taxon>Pezizomycotina</taxon>
        <taxon>Sordariomycetes</taxon>
        <taxon>Hypocreomycetidae</taxon>
        <taxon>Microascales</taxon>
        <taxon>Ceratocystidaceae</taxon>
        <taxon>Thielaviopsis</taxon>
    </lineage>
</organism>
<dbReference type="Gene3D" id="1.25.40.10">
    <property type="entry name" value="Tetratricopeptide repeat domain"/>
    <property type="match status" value="1"/>
</dbReference>
<dbReference type="InterPro" id="IPR011990">
    <property type="entry name" value="TPR-like_helical_dom_sf"/>
</dbReference>
<keyword evidence="4" id="KW-0175">Coiled coil</keyword>
<feature type="compositionally biased region" description="Basic and acidic residues" evidence="5">
    <location>
        <begin position="746"/>
        <end position="758"/>
    </location>
</feature>
<dbReference type="EMBL" id="LAEV01000842">
    <property type="protein sequence ID" value="KKA29419.1"/>
    <property type="molecule type" value="Genomic_DNA"/>
</dbReference>
<protein>
    <submittedName>
        <fullName evidence="6">Uncharacterized protein</fullName>
    </submittedName>
</protein>
<feature type="compositionally biased region" description="Low complexity" evidence="5">
    <location>
        <begin position="278"/>
        <end position="295"/>
    </location>
</feature>
<dbReference type="AlphaFoldDB" id="A0A0F4ZFP6"/>
<dbReference type="SMART" id="SM00028">
    <property type="entry name" value="TPR"/>
    <property type="match status" value="3"/>
</dbReference>
<evidence type="ECO:0000256" key="4">
    <source>
        <dbReference type="SAM" id="Coils"/>
    </source>
</evidence>
<keyword evidence="7" id="KW-1185">Reference proteome</keyword>
<evidence type="ECO:0000313" key="6">
    <source>
        <dbReference type="EMBL" id="KKA29419.1"/>
    </source>
</evidence>
<evidence type="ECO:0000256" key="1">
    <source>
        <dbReference type="ARBA" id="ARBA00022737"/>
    </source>
</evidence>
<dbReference type="SUPFAM" id="SSF48452">
    <property type="entry name" value="TPR-like"/>
    <property type="match status" value="1"/>
</dbReference>
<accession>A0A0F4ZFP6</accession>
<dbReference type="OrthoDB" id="1936594at2759"/>
<feature type="coiled-coil region" evidence="4">
    <location>
        <begin position="672"/>
        <end position="699"/>
    </location>
</feature>
<evidence type="ECO:0000256" key="5">
    <source>
        <dbReference type="SAM" id="MobiDB-lite"/>
    </source>
</evidence>
<gene>
    <name evidence="6" type="ORF">TD95_004612</name>
</gene>
<evidence type="ECO:0000256" key="3">
    <source>
        <dbReference type="PROSITE-ProRule" id="PRU00339"/>
    </source>
</evidence>
<feature type="region of interest" description="Disordered" evidence="5">
    <location>
        <begin position="278"/>
        <end position="303"/>
    </location>
</feature>
<dbReference type="InterPro" id="IPR019734">
    <property type="entry name" value="TPR_rpt"/>
</dbReference>
<dbReference type="PANTHER" id="PTHR16193:SF0">
    <property type="entry name" value="TETRATRICOPEPTIDE REPEAT PROTEIN 27"/>
    <property type="match status" value="1"/>
</dbReference>
<feature type="region of interest" description="Disordered" evidence="5">
    <location>
        <begin position="321"/>
        <end position="346"/>
    </location>
</feature>
<name>A0A0F4ZFP6_9PEZI</name>
<feature type="repeat" description="TPR" evidence="3">
    <location>
        <begin position="666"/>
        <end position="699"/>
    </location>
</feature>
<reference evidence="6 7" key="1">
    <citation type="submission" date="2015-03" db="EMBL/GenBank/DDBJ databases">
        <authorList>
            <person name="Radwan O."/>
            <person name="Al-Naeli F.A."/>
            <person name="Rendon G.A."/>
            <person name="Fields C."/>
        </authorList>
    </citation>
    <scope>NUCLEOTIDE SEQUENCE [LARGE SCALE GENOMIC DNA]</scope>
    <source>
        <strain evidence="6">CR-DP1</strain>
    </source>
</reference>
<dbReference type="Proteomes" id="UP000033483">
    <property type="component" value="Unassembled WGS sequence"/>
</dbReference>
<evidence type="ECO:0000313" key="7">
    <source>
        <dbReference type="Proteomes" id="UP000033483"/>
    </source>
</evidence>
<comment type="caution">
    <text evidence="6">The sequence shown here is derived from an EMBL/GenBank/DDBJ whole genome shotgun (WGS) entry which is preliminary data.</text>
</comment>